<dbReference type="Proteomes" id="UP000655830">
    <property type="component" value="Unassembled WGS sequence"/>
</dbReference>
<evidence type="ECO:0000313" key="1">
    <source>
        <dbReference type="EMBL" id="MBC8580547.1"/>
    </source>
</evidence>
<name>A0A926EM01_9FIRM</name>
<keyword evidence="2" id="KW-1185">Reference proteome</keyword>
<comment type="caution">
    <text evidence="1">The sequence shown here is derived from an EMBL/GenBank/DDBJ whole genome shotgun (WGS) entry which is preliminary data.</text>
</comment>
<evidence type="ECO:0000313" key="2">
    <source>
        <dbReference type="Proteomes" id="UP000655830"/>
    </source>
</evidence>
<organism evidence="1 2">
    <name type="scientific">Zhenhengia yiwuensis</name>
    <dbReference type="NCBI Taxonomy" id="2763666"/>
    <lineage>
        <taxon>Bacteria</taxon>
        <taxon>Bacillati</taxon>
        <taxon>Bacillota</taxon>
        <taxon>Clostridia</taxon>
        <taxon>Lachnospirales</taxon>
        <taxon>Lachnospiraceae</taxon>
        <taxon>Zhenhengia</taxon>
    </lineage>
</organism>
<reference evidence="1" key="1">
    <citation type="submission" date="2020-08" db="EMBL/GenBank/DDBJ databases">
        <title>Genome public.</title>
        <authorList>
            <person name="Liu C."/>
            <person name="Sun Q."/>
        </authorList>
    </citation>
    <scope>NUCLEOTIDE SEQUENCE</scope>
    <source>
        <strain evidence="1">NSJ-12</strain>
    </source>
</reference>
<dbReference type="EMBL" id="JACRSY010000023">
    <property type="protein sequence ID" value="MBC8580547.1"/>
    <property type="molecule type" value="Genomic_DNA"/>
</dbReference>
<accession>A0A926EM01</accession>
<dbReference type="RefSeq" id="WP_177670961.1">
    <property type="nucleotide sequence ID" value="NZ_JACRSY010000023.1"/>
</dbReference>
<proteinExistence type="predicted"/>
<dbReference type="AlphaFoldDB" id="A0A926EM01"/>
<protein>
    <submittedName>
        <fullName evidence="1">Endosialidase</fullName>
    </submittedName>
</protein>
<sequence length="137" mass="15447">MAVITELIRLNEDGTLSFGNYELQEKTKVNDFEVDGRFYKAKSFYEVTKLKKDGALVYESLPGTTVHHFMVTDDGVSFEVEGNKMAQITLEIQPNTEYKLMIDDLLVDHVKTNLSGKVVFSVEVNSTAKHVILKKVA</sequence>
<gene>
    <name evidence="1" type="ORF">H8718_13575</name>
</gene>